<keyword evidence="2" id="KW-1185">Reference proteome</keyword>
<protein>
    <submittedName>
        <fullName evidence="1">Uncharacterized protein</fullName>
    </submittedName>
</protein>
<accession>A0A154QIM1</accession>
<proteinExistence type="predicted"/>
<sequence>MAQRSFGSGLLFATNTALNSTPIQFGTLQDVQLDVSRTLKELYGQGQFAVAIGAAQQKITCKAKFAQVNGQLYNDLFFGGSSAVGQTLLVYQEAGTIPAVTTYTVTVTGSATFVEDEGVLYSATGLPFKKVASAPTVGQYSVAAGVYTFAAADASAAVLISYTKTSAATGVTINANNPLQGVQPVFSMILVRQYNGQQEAFKLWSCIASKLSLPTKMADWGITEIDFSCFADSAGRTITPYVSE</sequence>
<name>A0A154QIM1_9GAMM</name>
<dbReference type="RefSeq" id="WP_063107766.1">
    <property type="nucleotide sequence ID" value="NZ_LVJS01000043.1"/>
</dbReference>
<dbReference type="STRING" id="416169.RHOFW104T7_13155"/>
<comment type="caution">
    <text evidence="1">The sequence shown here is derived from an EMBL/GenBank/DDBJ whole genome shotgun (WGS) entry which is preliminary data.</text>
</comment>
<reference evidence="1 2" key="1">
    <citation type="journal article" date="2016" name="MBio">
        <title>Lateral Gene Transfer in a Heavy Metal-Contaminated-Groundwater Microbial Community.</title>
        <authorList>
            <person name="Hemme C.L."/>
            <person name="Green S.J."/>
            <person name="Rishishwar L."/>
            <person name="Prakash O."/>
            <person name="Pettenato A."/>
            <person name="Chakraborty R."/>
            <person name="Deutschbauer A.M."/>
            <person name="Van Nostrand J.D."/>
            <person name="Wu L."/>
            <person name="He Z."/>
            <person name="Jordan I.K."/>
            <person name="Hazen T.C."/>
            <person name="Arkin A.P."/>
            <person name="Kostka J.E."/>
            <person name="Zhou J."/>
        </authorList>
    </citation>
    <scope>NUCLEOTIDE SEQUENCE [LARGE SCALE GENOMIC DNA]</scope>
    <source>
        <strain evidence="1 2">FW104-T7</strain>
    </source>
</reference>
<dbReference type="AlphaFoldDB" id="A0A154QIM1"/>
<dbReference type="Proteomes" id="UP000076131">
    <property type="component" value="Unassembled WGS sequence"/>
</dbReference>
<dbReference type="EMBL" id="LVJS01000043">
    <property type="protein sequence ID" value="KZC23544.1"/>
    <property type="molecule type" value="Genomic_DNA"/>
</dbReference>
<gene>
    <name evidence="1" type="ORF">RHOFW104T7_13155</name>
</gene>
<evidence type="ECO:0000313" key="2">
    <source>
        <dbReference type="Proteomes" id="UP000076131"/>
    </source>
</evidence>
<organism evidence="1 2">
    <name type="scientific">Rhodanobacter thiooxydans</name>
    <dbReference type="NCBI Taxonomy" id="416169"/>
    <lineage>
        <taxon>Bacteria</taxon>
        <taxon>Pseudomonadati</taxon>
        <taxon>Pseudomonadota</taxon>
        <taxon>Gammaproteobacteria</taxon>
        <taxon>Lysobacterales</taxon>
        <taxon>Rhodanobacteraceae</taxon>
        <taxon>Rhodanobacter</taxon>
    </lineage>
</organism>
<evidence type="ECO:0000313" key="1">
    <source>
        <dbReference type="EMBL" id="KZC23544.1"/>
    </source>
</evidence>